<dbReference type="RefSeq" id="WP_251872186.1">
    <property type="nucleotide sequence ID" value="NZ_CP098755.1"/>
</dbReference>
<evidence type="ECO:0000256" key="1">
    <source>
        <dbReference type="SAM" id="Phobius"/>
    </source>
</evidence>
<feature type="transmembrane region" description="Helical" evidence="1">
    <location>
        <begin position="49"/>
        <end position="71"/>
    </location>
</feature>
<keyword evidence="3" id="KW-1185">Reference proteome</keyword>
<accession>A0ABY4WDW1</accession>
<organism evidence="2 3">
    <name type="scientific">Brevibacillus ruminantium</name>
    <dbReference type="NCBI Taxonomy" id="2950604"/>
    <lineage>
        <taxon>Bacteria</taxon>
        <taxon>Bacillati</taxon>
        <taxon>Bacillota</taxon>
        <taxon>Bacilli</taxon>
        <taxon>Bacillales</taxon>
        <taxon>Paenibacillaceae</taxon>
        <taxon>Brevibacillus</taxon>
    </lineage>
</organism>
<dbReference type="Proteomes" id="UP001056500">
    <property type="component" value="Chromosome"/>
</dbReference>
<gene>
    <name evidence="2" type="ORF">NDK47_23630</name>
</gene>
<dbReference type="EMBL" id="CP098755">
    <property type="protein sequence ID" value="USG65079.1"/>
    <property type="molecule type" value="Genomic_DNA"/>
</dbReference>
<keyword evidence="1" id="KW-0472">Membrane</keyword>
<evidence type="ECO:0000313" key="2">
    <source>
        <dbReference type="EMBL" id="USG65079.1"/>
    </source>
</evidence>
<protein>
    <recommendedName>
        <fullName evidence="4">DUF4179 domain-containing protein</fullName>
    </recommendedName>
</protein>
<keyword evidence="1" id="KW-0812">Transmembrane</keyword>
<name>A0ABY4WDW1_9BACL</name>
<keyword evidence="1" id="KW-1133">Transmembrane helix</keyword>
<evidence type="ECO:0008006" key="4">
    <source>
        <dbReference type="Google" id="ProtNLM"/>
    </source>
</evidence>
<proteinExistence type="predicted"/>
<sequence length="366" mass="40966">MTIERKIREHLHETAETLECPPAISKRIEQSYSHYLQRKRSEKTMKKRLIGGIVAAAILIPTAAFAAPPLIEMLTRTPLTAEQVKVDEVSKATLEKLYSAFPETKSFEIVDASNVQGEAINPKDSTDLSKIKVNQTSIILQEKGGTGKKITLHINAGTGEIEHVDQENWEPKEKPLISLTDQEIKAKVDNLIEKMYGSVNAYEFAMEQMENPDQKVLMLNYIIKGAEKPFYQVFVHDNAINLTRVGGEPAPSHIKVEGLFTRDGKPDYTYDSILNDDKLFSLLQISPTELKEELAKGQSVADIAASKNISKQQVLEVIANTQVEKQLEAEQNGVVPKSNRSKEQLLKDIEPKLLLILDHKNETPSN</sequence>
<evidence type="ECO:0000313" key="3">
    <source>
        <dbReference type="Proteomes" id="UP001056500"/>
    </source>
</evidence>
<reference evidence="2" key="1">
    <citation type="submission" date="2022-06" db="EMBL/GenBank/DDBJ databases">
        <title>Genome sequencing of Brevibacillus sp. BB3-R1.</title>
        <authorList>
            <person name="Heo J."/>
            <person name="Lee D."/>
            <person name="Won M."/>
            <person name="Han B.-H."/>
            <person name="Hong S.-B."/>
            <person name="Kwon S.-W."/>
        </authorList>
    </citation>
    <scope>NUCLEOTIDE SEQUENCE</scope>
    <source>
        <strain evidence="2">BB3-R1</strain>
    </source>
</reference>